<keyword evidence="3" id="KW-0418">Kinase</keyword>
<evidence type="ECO:0000313" key="6">
    <source>
        <dbReference type="EMBL" id="KAF5332941.1"/>
    </source>
</evidence>
<dbReference type="EMBL" id="JAACJM010000298">
    <property type="protein sequence ID" value="KAF5332941.1"/>
    <property type="molecule type" value="Genomic_DNA"/>
</dbReference>
<evidence type="ECO:0000256" key="1">
    <source>
        <dbReference type="ARBA" id="ARBA00022527"/>
    </source>
</evidence>
<evidence type="ECO:0000256" key="3">
    <source>
        <dbReference type="ARBA" id="ARBA00022777"/>
    </source>
</evidence>
<keyword evidence="1" id="KW-0723">Serine/threonine-protein kinase</keyword>
<protein>
    <recommendedName>
        <fullName evidence="5">Alpha-type protein kinase domain-containing protein</fullName>
    </recommendedName>
</protein>
<dbReference type="GO" id="GO:0004674">
    <property type="term" value="F:protein serine/threonine kinase activity"/>
    <property type="evidence" value="ECO:0007669"/>
    <property type="project" value="UniProtKB-KW"/>
</dbReference>
<evidence type="ECO:0000313" key="7">
    <source>
        <dbReference type="Proteomes" id="UP000559256"/>
    </source>
</evidence>
<comment type="caution">
    <text evidence="6">The sequence shown here is derived from an EMBL/GenBank/DDBJ whole genome shotgun (WGS) entry which is preliminary data.</text>
</comment>
<keyword evidence="7" id="KW-1185">Reference proteome</keyword>
<keyword evidence="2" id="KW-0808">Transferase</keyword>
<dbReference type="GO" id="GO:0005524">
    <property type="term" value="F:ATP binding"/>
    <property type="evidence" value="ECO:0007669"/>
    <property type="project" value="InterPro"/>
</dbReference>
<dbReference type="InterPro" id="IPR011009">
    <property type="entry name" value="Kinase-like_dom_sf"/>
</dbReference>
<feature type="domain" description="Alpha-type protein kinase" evidence="5">
    <location>
        <begin position="1"/>
        <end position="68"/>
    </location>
</feature>
<name>A0A8H5C1I9_9AGAR</name>
<reference evidence="6 7" key="1">
    <citation type="journal article" date="2020" name="ISME J.">
        <title>Uncovering the hidden diversity of litter-decomposition mechanisms in mushroom-forming fungi.</title>
        <authorList>
            <person name="Floudas D."/>
            <person name="Bentzer J."/>
            <person name="Ahren D."/>
            <person name="Johansson T."/>
            <person name="Persson P."/>
            <person name="Tunlid A."/>
        </authorList>
    </citation>
    <scope>NUCLEOTIDE SEQUENCE [LARGE SCALE GENOMIC DNA]</scope>
    <source>
        <strain evidence="6 7">CBS 291.85</strain>
    </source>
</reference>
<dbReference type="OrthoDB" id="2831159at2759"/>
<evidence type="ECO:0000256" key="2">
    <source>
        <dbReference type="ARBA" id="ARBA00022679"/>
    </source>
</evidence>
<dbReference type="InterPro" id="IPR004166">
    <property type="entry name" value="a-kinase_dom"/>
</dbReference>
<dbReference type="SUPFAM" id="SSF56112">
    <property type="entry name" value="Protein kinase-like (PK-like)"/>
    <property type="match status" value="1"/>
</dbReference>
<dbReference type="AlphaFoldDB" id="A0A8H5C1I9"/>
<sequence length="121" mass="13640">MPCVIQPTHVDSFAGGSELLTDPQIITSLDLDELACRFLFGEGNLQYEEFCDRHRCLYWCRYFGLQPFDQGKSDDFNYTIQDSILLAPKRQAKVTEAHNKETPASVPVAQNASPVIEEMPA</sequence>
<dbReference type="Proteomes" id="UP000559256">
    <property type="component" value="Unassembled WGS sequence"/>
</dbReference>
<organism evidence="6 7">
    <name type="scientific">Tetrapyrgos nigripes</name>
    <dbReference type="NCBI Taxonomy" id="182062"/>
    <lineage>
        <taxon>Eukaryota</taxon>
        <taxon>Fungi</taxon>
        <taxon>Dikarya</taxon>
        <taxon>Basidiomycota</taxon>
        <taxon>Agaricomycotina</taxon>
        <taxon>Agaricomycetes</taxon>
        <taxon>Agaricomycetidae</taxon>
        <taxon>Agaricales</taxon>
        <taxon>Marasmiineae</taxon>
        <taxon>Marasmiaceae</taxon>
        <taxon>Tetrapyrgos</taxon>
    </lineage>
</organism>
<evidence type="ECO:0000256" key="4">
    <source>
        <dbReference type="SAM" id="MobiDB-lite"/>
    </source>
</evidence>
<evidence type="ECO:0000259" key="5">
    <source>
        <dbReference type="PROSITE" id="PS51158"/>
    </source>
</evidence>
<proteinExistence type="predicted"/>
<feature type="region of interest" description="Disordered" evidence="4">
    <location>
        <begin position="96"/>
        <end position="121"/>
    </location>
</feature>
<gene>
    <name evidence="6" type="ORF">D9758_017905</name>
</gene>
<dbReference type="PROSITE" id="PS51158">
    <property type="entry name" value="ALPHA_KINASE"/>
    <property type="match status" value="1"/>
</dbReference>
<dbReference type="Gene3D" id="3.20.200.10">
    <property type="entry name" value="MHCK/EF2 kinase"/>
    <property type="match status" value="1"/>
</dbReference>
<accession>A0A8H5C1I9</accession>